<evidence type="ECO:0000256" key="2">
    <source>
        <dbReference type="ARBA" id="ARBA00022679"/>
    </source>
</evidence>
<proteinExistence type="predicted"/>
<dbReference type="InterPro" id="IPR041698">
    <property type="entry name" value="Methyltransf_25"/>
</dbReference>
<name>A0ABN2PT42_9ACTN</name>
<protein>
    <recommendedName>
        <fullName evidence="3">Methyltransferase domain-containing protein</fullName>
    </recommendedName>
</protein>
<evidence type="ECO:0000313" key="5">
    <source>
        <dbReference type="Proteomes" id="UP001501612"/>
    </source>
</evidence>
<gene>
    <name evidence="4" type="ORF">GCM10009737_35610</name>
</gene>
<keyword evidence="1" id="KW-0489">Methyltransferase</keyword>
<comment type="caution">
    <text evidence="4">The sequence shown here is derived from an EMBL/GenBank/DDBJ whole genome shotgun (WGS) entry which is preliminary data.</text>
</comment>
<dbReference type="InterPro" id="IPR029063">
    <property type="entry name" value="SAM-dependent_MTases_sf"/>
</dbReference>
<dbReference type="EMBL" id="BAAAMY010000014">
    <property type="protein sequence ID" value="GAA1930533.1"/>
    <property type="molecule type" value="Genomic_DNA"/>
</dbReference>
<dbReference type="Proteomes" id="UP001501612">
    <property type="component" value="Unassembled WGS sequence"/>
</dbReference>
<evidence type="ECO:0000259" key="3">
    <source>
        <dbReference type="Pfam" id="PF13649"/>
    </source>
</evidence>
<dbReference type="Gene3D" id="3.40.50.150">
    <property type="entry name" value="Vaccinia Virus protein VP39"/>
    <property type="match status" value="1"/>
</dbReference>
<dbReference type="CDD" id="cd02440">
    <property type="entry name" value="AdoMet_MTases"/>
    <property type="match status" value="1"/>
</dbReference>
<keyword evidence="2" id="KW-0808">Transferase</keyword>
<keyword evidence="5" id="KW-1185">Reference proteome</keyword>
<sequence length="247" mass="26188">MTREWDASTYDALPLPHEAWGAGVLDRLGAGGPVAGERVLDAGCGTGRDAAALLARWPEADLVLLDGSRTMLDRARERLGGRATYVEADLTRPLPDGVGRPDAVMSVAAFHWVPDHRALFAHLARVVRPGGRLVAECGGAGNLAGLRPALAAVDPTAVGEEWTFADVGATRAALTAAGWRADGVRLRPDPIRLEDPALLRTYLATVVLGAHEARLGEDYPRFVDAVAAALDEPVVDYVRLEVEAHVA</sequence>
<reference evidence="4 5" key="1">
    <citation type="journal article" date="2019" name="Int. J. Syst. Evol. Microbiol.">
        <title>The Global Catalogue of Microorganisms (GCM) 10K type strain sequencing project: providing services to taxonomists for standard genome sequencing and annotation.</title>
        <authorList>
            <consortium name="The Broad Institute Genomics Platform"/>
            <consortium name="The Broad Institute Genome Sequencing Center for Infectious Disease"/>
            <person name="Wu L."/>
            <person name="Ma J."/>
        </authorList>
    </citation>
    <scope>NUCLEOTIDE SEQUENCE [LARGE SCALE GENOMIC DNA]</scope>
    <source>
        <strain evidence="4 5">JCM 14046</strain>
    </source>
</reference>
<dbReference type="SUPFAM" id="SSF53335">
    <property type="entry name" value="S-adenosyl-L-methionine-dependent methyltransferases"/>
    <property type="match status" value="1"/>
</dbReference>
<accession>A0ABN2PT42</accession>
<evidence type="ECO:0000256" key="1">
    <source>
        <dbReference type="ARBA" id="ARBA00022603"/>
    </source>
</evidence>
<dbReference type="Pfam" id="PF13649">
    <property type="entry name" value="Methyltransf_25"/>
    <property type="match status" value="1"/>
</dbReference>
<feature type="domain" description="Methyltransferase" evidence="3">
    <location>
        <begin position="39"/>
        <end position="131"/>
    </location>
</feature>
<dbReference type="RefSeq" id="WP_344009159.1">
    <property type="nucleotide sequence ID" value="NZ_BAAAMY010000014.1"/>
</dbReference>
<evidence type="ECO:0000313" key="4">
    <source>
        <dbReference type="EMBL" id="GAA1930533.1"/>
    </source>
</evidence>
<dbReference type="PANTHER" id="PTHR43861:SF1">
    <property type="entry name" value="TRANS-ACONITATE 2-METHYLTRANSFERASE"/>
    <property type="match status" value="1"/>
</dbReference>
<dbReference type="PANTHER" id="PTHR43861">
    <property type="entry name" value="TRANS-ACONITATE 2-METHYLTRANSFERASE-RELATED"/>
    <property type="match status" value="1"/>
</dbReference>
<organism evidence="4 5">
    <name type="scientific">Nocardioides lentus</name>
    <dbReference type="NCBI Taxonomy" id="338077"/>
    <lineage>
        <taxon>Bacteria</taxon>
        <taxon>Bacillati</taxon>
        <taxon>Actinomycetota</taxon>
        <taxon>Actinomycetes</taxon>
        <taxon>Propionibacteriales</taxon>
        <taxon>Nocardioidaceae</taxon>
        <taxon>Nocardioides</taxon>
    </lineage>
</organism>